<dbReference type="Gene3D" id="1.10.238.10">
    <property type="entry name" value="EF-hand"/>
    <property type="match status" value="1"/>
</dbReference>
<dbReference type="InterPro" id="IPR011992">
    <property type="entry name" value="EF-hand-dom_pair"/>
</dbReference>
<dbReference type="InterPro" id="IPR018247">
    <property type="entry name" value="EF_Hand_1_Ca_BS"/>
</dbReference>
<evidence type="ECO:0000313" key="5">
    <source>
        <dbReference type="Proteomes" id="UP000623129"/>
    </source>
</evidence>
<feature type="domain" description="EF-hand" evidence="3">
    <location>
        <begin position="35"/>
        <end position="70"/>
    </location>
</feature>
<evidence type="ECO:0000313" key="4">
    <source>
        <dbReference type="EMBL" id="KAF3339477.1"/>
    </source>
</evidence>
<dbReference type="InterPro" id="IPR002048">
    <property type="entry name" value="EF_hand_dom"/>
</dbReference>
<accession>A0A833VGS6</accession>
<dbReference type="Proteomes" id="UP000623129">
    <property type="component" value="Unassembled WGS sequence"/>
</dbReference>
<gene>
    <name evidence="4" type="ORF">FCM35_KLT16948</name>
</gene>
<keyword evidence="5" id="KW-1185">Reference proteome</keyword>
<feature type="compositionally biased region" description="Polar residues" evidence="2">
    <location>
        <begin position="16"/>
        <end position="31"/>
    </location>
</feature>
<dbReference type="OrthoDB" id="1914225at2759"/>
<protein>
    <submittedName>
        <fullName evidence="4">Calmodulin-like protein</fullName>
    </submittedName>
</protein>
<dbReference type="PROSITE" id="PS50222">
    <property type="entry name" value="EF_HAND_2"/>
    <property type="match status" value="1"/>
</dbReference>
<evidence type="ECO:0000256" key="1">
    <source>
        <dbReference type="ARBA" id="ARBA00022837"/>
    </source>
</evidence>
<dbReference type="EMBL" id="SWLB01000004">
    <property type="protein sequence ID" value="KAF3339477.1"/>
    <property type="molecule type" value="Genomic_DNA"/>
</dbReference>
<evidence type="ECO:0000259" key="3">
    <source>
        <dbReference type="PROSITE" id="PS50222"/>
    </source>
</evidence>
<dbReference type="SUPFAM" id="SSF47473">
    <property type="entry name" value="EF-hand"/>
    <property type="match status" value="1"/>
</dbReference>
<evidence type="ECO:0000256" key="2">
    <source>
        <dbReference type="SAM" id="MobiDB-lite"/>
    </source>
</evidence>
<proteinExistence type="predicted"/>
<sequence>MCLKASHPGTIECSRTRGTQVQNSPLNNSKPPQKITREQFKQWLDEVDTNCDGYISWNELYGALQVLGLKNKRWKVWRAMRKIDLNHNKVIDIGKERDMLVDYAEKHWGIIKTD</sequence>
<keyword evidence="1" id="KW-0106">Calcium</keyword>
<reference evidence="4" key="1">
    <citation type="submission" date="2020-01" db="EMBL/GenBank/DDBJ databases">
        <title>Genome sequence of Kobresia littledalei, the first chromosome-level genome in the family Cyperaceae.</title>
        <authorList>
            <person name="Qu G."/>
        </authorList>
    </citation>
    <scope>NUCLEOTIDE SEQUENCE</scope>
    <source>
        <strain evidence="4">C.B.Clarke</strain>
        <tissue evidence="4">Leaf</tissue>
    </source>
</reference>
<dbReference type="PROSITE" id="PS00018">
    <property type="entry name" value="EF_HAND_1"/>
    <property type="match status" value="1"/>
</dbReference>
<feature type="region of interest" description="Disordered" evidence="2">
    <location>
        <begin position="1"/>
        <end position="32"/>
    </location>
</feature>
<name>A0A833VGS6_9POAL</name>
<organism evidence="4 5">
    <name type="scientific">Carex littledalei</name>
    <dbReference type="NCBI Taxonomy" id="544730"/>
    <lineage>
        <taxon>Eukaryota</taxon>
        <taxon>Viridiplantae</taxon>
        <taxon>Streptophyta</taxon>
        <taxon>Embryophyta</taxon>
        <taxon>Tracheophyta</taxon>
        <taxon>Spermatophyta</taxon>
        <taxon>Magnoliopsida</taxon>
        <taxon>Liliopsida</taxon>
        <taxon>Poales</taxon>
        <taxon>Cyperaceae</taxon>
        <taxon>Cyperoideae</taxon>
        <taxon>Cariceae</taxon>
        <taxon>Carex</taxon>
        <taxon>Carex subgen. Euthyceras</taxon>
    </lineage>
</organism>
<comment type="caution">
    <text evidence="4">The sequence shown here is derived from an EMBL/GenBank/DDBJ whole genome shotgun (WGS) entry which is preliminary data.</text>
</comment>
<dbReference type="AlphaFoldDB" id="A0A833VGS6"/>
<dbReference type="GO" id="GO:0005509">
    <property type="term" value="F:calcium ion binding"/>
    <property type="evidence" value="ECO:0007669"/>
    <property type="project" value="InterPro"/>
</dbReference>